<dbReference type="InterPro" id="IPR027417">
    <property type="entry name" value="P-loop_NTPase"/>
</dbReference>
<accession>Q00TF5</accession>
<keyword evidence="3" id="KW-1185">Reference proteome</keyword>
<name>Q00TF5_OSTTA</name>
<keyword evidence="2" id="KW-0378">Hydrolase</keyword>
<dbReference type="RefSeq" id="XP_003083894.1">
    <property type="nucleotide sequence ID" value="XM_003083846.1"/>
</dbReference>
<protein>
    <submittedName>
        <fullName evidence="2">P-loop containing nucleoside triphosphate hydrolase</fullName>
    </submittedName>
</protein>
<organism evidence="2 3">
    <name type="scientific">Ostreococcus tauri</name>
    <name type="common">Marine green alga</name>
    <dbReference type="NCBI Taxonomy" id="70448"/>
    <lineage>
        <taxon>Eukaryota</taxon>
        <taxon>Viridiplantae</taxon>
        <taxon>Chlorophyta</taxon>
        <taxon>Mamiellophyceae</taxon>
        <taxon>Mamiellales</taxon>
        <taxon>Bathycoccaceae</taxon>
        <taxon>Ostreococcus</taxon>
    </lineage>
</organism>
<dbReference type="AlphaFoldDB" id="Q00TF5"/>
<dbReference type="GO" id="GO:0016787">
    <property type="term" value="F:hydrolase activity"/>
    <property type="evidence" value="ECO:0007669"/>
    <property type="project" value="UniProtKB-KW"/>
</dbReference>
<dbReference type="KEGG" id="ota:OT_ostta17g01250"/>
<reference evidence="2 3" key="2">
    <citation type="journal article" date="2014" name="BMC Genomics">
        <title>An improved genome of the model marine alga Ostreococcus tauri unfolds by assessing Illumina de novo assemblies.</title>
        <authorList>
            <person name="Blanc-Mathieu R."/>
            <person name="Verhelst B."/>
            <person name="Derelle E."/>
            <person name="Rombauts S."/>
            <person name="Bouget F.Y."/>
            <person name="Carre I."/>
            <person name="Chateau A."/>
            <person name="Eyre-Walker A."/>
            <person name="Grimsley N."/>
            <person name="Moreau H."/>
            <person name="Piegu B."/>
            <person name="Rivals E."/>
            <person name="Schackwitz W."/>
            <person name="Van de Peer Y."/>
            <person name="Piganeau G."/>
        </authorList>
    </citation>
    <scope>NUCLEOTIDE SEQUENCE [LARGE SCALE GENOMIC DNA]</scope>
    <source>
        <strain evidence="3">OTTH 0595 / CCAP 157/2 / RCC745</strain>
    </source>
</reference>
<reference evidence="3" key="1">
    <citation type="journal article" date="2006" name="Proc. Natl. Acad. Sci. U.S.A.">
        <title>Genome analysis of the smallest free-living eukaryote Ostreococcus tauri unveils many unique features.</title>
        <authorList>
            <person name="Derelle E."/>
            <person name="Ferraz C."/>
            <person name="Rombauts S."/>
            <person name="Rouze P."/>
            <person name="Worden A.Z."/>
            <person name="Robbens S."/>
            <person name="Partensky F."/>
            <person name="Degroeve S."/>
            <person name="Echeynie S."/>
            <person name="Cooke R."/>
            <person name="Saeys Y."/>
            <person name="Wuyts J."/>
            <person name="Jabbari K."/>
            <person name="Bowler C."/>
            <person name="Panaud O."/>
            <person name="Piegu B."/>
            <person name="Ball S.G."/>
            <person name="Ral J.-P."/>
            <person name="Bouget F.-Y."/>
            <person name="Piganeau G."/>
            <person name="De Baets B."/>
            <person name="Picard A."/>
            <person name="Delseny M."/>
            <person name="Demaille J."/>
            <person name="Van de Peer Y."/>
            <person name="Moreau H."/>
        </authorList>
    </citation>
    <scope>NUCLEOTIDE SEQUENCE [LARGE SCALE GENOMIC DNA]</scope>
    <source>
        <strain evidence="3">OTTH 0595 / CCAP 157/2 / RCC745</strain>
    </source>
</reference>
<sequence>MENRRSIGERVRRARALARDPTSRASDIEELLDRDDASPAVTIAFAGASGCGKTALARSFFAESARRDGRERGDWRAAPTIGIDFGACPITFEDETEPRRVRGRFLDPSGAVGYEACRSAAYADADGVVLVLDPTRGGADARTVETILREIADARASRAAPSAPAKILLALSARAPSIVETTRLRAPSSAIDAAIARAMTSEISTAALRLARSRADVLDVVARAAPTVDSSSPTPHVIRVDAARGVGVRAVVHALARACLDVVAST</sequence>
<evidence type="ECO:0000256" key="1">
    <source>
        <dbReference type="SAM" id="MobiDB-lite"/>
    </source>
</evidence>
<evidence type="ECO:0000313" key="2">
    <source>
        <dbReference type="EMBL" id="CAL57861.1"/>
    </source>
</evidence>
<gene>
    <name evidence="2" type="ORF">OT_ostta17g01250</name>
</gene>
<proteinExistence type="predicted"/>
<dbReference type="EMBL" id="CAID01000017">
    <property type="protein sequence ID" value="CAL57861.1"/>
    <property type="molecule type" value="Genomic_DNA"/>
</dbReference>
<dbReference type="GeneID" id="9831314"/>
<comment type="caution">
    <text evidence="2">The sequence shown here is derived from an EMBL/GenBank/DDBJ whole genome shotgun (WGS) entry which is preliminary data.</text>
</comment>
<evidence type="ECO:0000313" key="3">
    <source>
        <dbReference type="Proteomes" id="UP000009170"/>
    </source>
</evidence>
<dbReference type="SUPFAM" id="SSF52540">
    <property type="entry name" value="P-loop containing nucleoside triphosphate hydrolases"/>
    <property type="match status" value="1"/>
</dbReference>
<feature type="region of interest" description="Disordered" evidence="1">
    <location>
        <begin position="1"/>
        <end position="21"/>
    </location>
</feature>
<dbReference type="Gene3D" id="3.40.50.300">
    <property type="entry name" value="P-loop containing nucleotide triphosphate hydrolases"/>
    <property type="match status" value="1"/>
</dbReference>
<dbReference type="Proteomes" id="UP000009170">
    <property type="component" value="Unassembled WGS sequence"/>
</dbReference>
<dbReference type="InParanoid" id="Q00TF5"/>